<evidence type="ECO:0000313" key="1">
    <source>
        <dbReference type="EMBL" id="MBD2739955.1"/>
    </source>
</evidence>
<accession>A0ABR8KK46</accession>
<sequence>MSEQPRKKIVILGGGMASLTTAFELTNQPDWKEKYEITVYQMGWRLGGKGASGRNLNAQARIEEHGLHILMGWYENTFSVLRQCYEELGRPADSPLATWQDAFKPHSFIASTEYINGQWMPWPYDFPVNHLLPGETLEFPTVCGYVGILIEFIIEQFKSEFHLPSKLFAEEEFTLSGIPDWLVSLLAENNIDLNIPDLPREAAFVYIARQLFQALPENPALHQEQEYQALLWLLGEFRTWLWNNVENIIGTHHKFRRFWIRVDWTYTLIRGIILDNLIVKGFSSIDDYDFQEWLRKHGAAESTINSVIVRSLYDLVFGYENGALNQPNLAAGVALRCFLRMTLSYKGALFWKMQAGMGDTIFVPFYEVLKQRGVEFKFFHRIKNLGLSQDTQKIVSIRLILNINSMR</sequence>
<dbReference type="Proteomes" id="UP000637383">
    <property type="component" value="Unassembled WGS sequence"/>
</dbReference>
<dbReference type="Gene3D" id="3.50.50.60">
    <property type="entry name" value="FAD/NAD(P)-binding domain"/>
    <property type="match status" value="1"/>
</dbReference>
<evidence type="ECO:0000313" key="2">
    <source>
        <dbReference type="Proteomes" id="UP000637383"/>
    </source>
</evidence>
<dbReference type="EMBL" id="JACJTU010000150">
    <property type="protein sequence ID" value="MBD2739955.1"/>
    <property type="molecule type" value="Genomic_DNA"/>
</dbReference>
<dbReference type="RefSeq" id="WP_190960421.1">
    <property type="nucleotide sequence ID" value="NZ_JACJTU010000150.1"/>
</dbReference>
<keyword evidence="2" id="KW-1185">Reference proteome</keyword>
<gene>
    <name evidence="1" type="ORF">H6H03_40095</name>
</gene>
<reference evidence="1 2" key="1">
    <citation type="journal article" date="2020" name="ISME J.">
        <title>Comparative genomics reveals insights into cyanobacterial evolution and habitat adaptation.</title>
        <authorList>
            <person name="Chen M.Y."/>
            <person name="Teng W.K."/>
            <person name="Zhao L."/>
            <person name="Hu C.X."/>
            <person name="Zhou Y.K."/>
            <person name="Han B.P."/>
            <person name="Song L.R."/>
            <person name="Shu W.S."/>
        </authorList>
    </citation>
    <scope>NUCLEOTIDE SEQUENCE [LARGE SCALE GENOMIC DNA]</scope>
    <source>
        <strain evidence="1 2">FACHB-159</strain>
    </source>
</reference>
<protein>
    <submittedName>
        <fullName evidence="1">NAD(P)-binding protein</fullName>
    </submittedName>
</protein>
<proteinExistence type="predicted"/>
<dbReference type="PANTHER" id="PTHR42923">
    <property type="entry name" value="PROTOPORPHYRINOGEN OXIDASE"/>
    <property type="match status" value="1"/>
</dbReference>
<organism evidence="1 2">
    <name type="scientific">Nostoc paludosum FACHB-159</name>
    <dbReference type="NCBI Taxonomy" id="2692908"/>
    <lineage>
        <taxon>Bacteria</taxon>
        <taxon>Bacillati</taxon>
        <taxon>Cyanobacteriota</taxon>
        <taxon>Cyanophyceae</taxon>
        <taxon>Nostocales</taxon>
        <taxon>Nostocaceae</taxon>
        <taxon>Nostoc</taxon>
    </lineage>
</organism>
<dbReference type="PANTHER" id="PTHR42923:SF46">
    <property type="entry name" value="AMINE OXIDASE"/>
    <property type="match status" value="1"/>
</dbReference>
<dbReference type="InterPro" id="IPR050464">
    <property type="entry name" value="Zeta_carotene_desat/Oxidored"/>
</dbReference>
<name>A0ABR8KK46_9NOSO</name>
<dbReference type="SUPFAM" id="SSF51905">
    <property type="entry name" value="FAD/NAD(P)-binding domain"/>
    <property type="match status" value="1"/>
</dbReference>
<dbReference type="Pfam" id="PF13450">
    <property type="entry name" value="NAD_binding_8"/>
    <property type="match status" value="1"/>
</dbReference>
<dbReference type="InterPro" id="IPR036188">
    <property type="entry name" value="FAD/NAD-bd_sf"/>
</dbReference>
<comment type="caution">
    <text evidence="1">The sequence shown here is derived from an EMBL/GenBank/DDBJ whole genome shotgun (WGS) entry which is preliminary data.</text>
</comment>